<dbReference type="InterPro" id="IPR052722">
    <property type="entry name" value="PgpH_phosphodiesterase"/>
</dbReference>
<dbReference type="PANTHER" id="PTHR36442">
    <property type="entry name" value="CYCLIC-DI-AMP PHOSPHODIESTERASE PGPH"/>
    <property type="match status" value="1"/>
</dbReference>
<dbReference type="Pfam" id="PF07698">
    <property type="entry name" value="7TM-7TMR_HD"/>
    <property type="match status" value="1"/>
</dbReference>
<keyword evidence="1" id="KW-1133">Transmembrane helix</keyword>
<evidence type="ECO:0000256" key="1">
    <source>
        <dbReference type="SAM" id="Phobius"/>
    </source>
</evidence>
<dbReference type="Pfam" id="PF01966">
    <property type="entry name" value="HD"/>
    <property type="match status" value="1"/>
</dbReference>
<dbReference type="Proteomes" id="UP000318453">
    <property type="component" value="Chromosome"/>
</dbReference>
<evidence type="ECO:0000313" key="4">
    <source>
        <dbReference type="Proteomes" id="UP000318453"/>
    </source>
</evidence>
<sequence>MKYASRMIQLLTRHRRNWLSLTRFIKRWGGLFSGSGLVFLLAVSTLTGVVGNSLYNQPQLGMGARSPQTIVAPSDLTIKNERETEIKREQMREQQTPVLKIDQEKNNQILKALDTQLAELSTLRQQAGADLFIGTNRISEVVQVYLRTCSPREWSEILGSLDEPVENPNSLLKNAQNQLYRLSQILSPREFSDVITTIQEVREQYRNTLTNTREPHDWETNQLSKAQKMVLLQLSPSGWENTKSGIKRTARQMLAQGISAGIPTSVLDNAISVQLEGKVPAVSGFLAIELLQDLLEPNLIEDHVQTERQAEQAASEVTPVMLSIEEGETIVREGETISYEQFLLLDAFELSQRSINWLGLIGCVILVSFAIAIFWLVKRQVRRDLRLRDQLLLTFLSIISPLLLMLGVPYSALPAVALLVSSFYGPTLALTQVSLLTGLQVYMLVSAEETLIPWEALMTGAIGGLLAATIAGKLRSREELALLGGGIGLVQGAVYLFLSFATNGTGEIYLAEGIFHGLSGLGGSIIAFGLSPYLERLFDLVTPIRLAELANPNRPMLQRLAIETPGTFQHTLFVSSLAEAAARELNCNVELVRAGTLYHDIGKMHDPLGFIENQMGCKNKHDEINDPYESAKIIKKHVTQGLVMARRIGLPKVIQDFIPEHQGTLLISYFYFQAKQQGNGDVSEADFRYDGPTPQSRETGIVMLADGCEAALRSLNDVSEEQALAMVNKIIRARWQDQQLKDANLTKTELKQVAQVFVRVWQQSNHKRIAYPKAALDAKYSSSLKKKEC</sequence>
<dbReference type="CDD" id="cd00077">
    <property type="entry name" value="HDc"/>
    <property type="match status" value="1"/>
</dbReference>
<dbReference type="KEGG" id="enn:FRE64_14555"/>
<feature type="transmembrane region" description="Helical" evidence="1">
    <location>
        <begin position="357"/>
        <end position="377"/>
    </location>
</feature>
<dbReference type="Gene3D" id="1.10.3210.10">
    <property type="entry name" value="Hypothetical protein af1432"/>
    <property type="match status" value="1"/>
</dbReference>
<gene>
    <name evidence="3" type="ORF">FRE64_14555</name>
</gene>
<proteinExistence type="predicted"/>
<dbReference type="InterPro" id="IPR011621">
    <property type="entry name" value="Metal-dep_PHydrolase_7TM_intra"/>
</dbReference>
<feature type="transmembrane region" description="Helical" evidence="1">
    <location>
        <begin position="480"/>
        <end position="501"/>
    </location>
</feature>
<dbReference type="EMBL" id="CP042326">
    <property type="protein sequence ID" value="QDZ41054.1"/>
    <property type="molecule type" value="Genomic_DNA"/>
</dbReference>
<feature type="domain" description="HD/PDEase" evidence="2">
    <location>
        <begin position="563"/>
        <end position="720"/>
    </location>
</feature>
<dbReference type="SUPFAM" id="SSF109604">
    <property type="entry name" value="HD-domain/PDEase-like"/>
    <property type="match status" value="1"/>
</dbReference>
<keyword evidence="4" id="KW-1185">Reference proteome</keyword>
<dbReference type="InterPro" id="IPR003607">
    <property type="entry name" value="HD/PDEase_dom"/>
</dbReference>
<organism evidence="3 4">
    <name type="scientific">Euhalothece natronophila Z-M001</name>
    <dbReference type="NCBI Taxonomy" id="522448"/>
    <lineage>
        <taxon>Bacteria</taxon>
        <taxon>Bacillati</taxon>
        <taxon>Cyanobacteriota</taxon>
        <taxon>Cyanophyceae</taxon>
        <taxon>Oscillatoriophycideae</taxon>
        <taxon>Chroococcales</taxon>
        <taxon>Halothecacae</taxon>
        <taxon>Halothece cluster</taxon>
        <taxon>Euhalothece</taxon>
    </lineage>
</organism>
<keyword evidence="1" id="KW-0812">Transmembrane</keyword>
<dbReference type="NCBIfam" id="TIGR00277">
    <property type="entry name" value="HDIG"/>
    <property type="match status" value="1"/>
</dbReference>
<keyword evidence="1" id="KW-0472">Membrane</keyword>
<dbReference type="InterPro" id="IPR011624">
    <property type="entry name" value="Metal-dep_PHydrolase_7TM_extra"/>
</dbReference>
<feature type="transmembrane region" description="Helical" evidence="1">
    <location>
        <begin position="389"/>
        <end position="411"/>
    </location>
</feature>
<feature type="transmembrane region" description="Helical" evidence="1">
    <location>
        <begin position="423"/>
        <end position="444"/>
    </location>
</feature>
<accession>A0A5B8NPW2</accession>
<dbReference type="OrthoDB" id="9806952at2"/>
<evidence type="ECO:0000259" key="2">
    <source>
        <dbReference type="SMART" id="SM00471"/>
    </source>
</evidence>
<dbReference type="AlphaFoldDB" id="A0A5B8NPW2"/>
<dbReference type="Pfam" id="PF07697">
    <property type="entry name" value="7TMR-HDED"/>
    <property type="match status" value="1"/>
</dbReference>
<dbReference type="InterPro" id="IPR006675">
    <property type="entry name" value="HDIG_dom"/>
</dbReference>
<dbReference type="PANTHER" id="PTHR36442:SF1">
    <property type="entry name" value="CYCLIC-DI-AMP PHOSPHODIESTERASE PGPH"/>
    <property type="match status" value="1"/>
</dbReference>
<dbReference type="RefSeq" id="WP_146296891.1">
    <property type="nucleotide sequence ID" value="NZ_CP042326.1"/>
</dbReference>
<feature type="transmembrane region" description="Helical" evidence="1">
    <location>
        <begin position="513"/>
        <end position="534"/>
    </location>
</feature>
<reference evidence="3" key="1">
    <citation type="submission" date="2019-08" db="EMBL/GenBank/DDBJ databases">
        <title>Carotenoids and Carotenoid Binding Proteins in the Halophilic Cyanobacterium Euhalothece sp. ZM00.</title>
        <authorList>
            <person name="Cho S.M."/>
            <person name="Song J.Y."/>
            <person name="Park Y.-I."/>
        </authorList>
    </citation>
    <scope>NUCLEOTIDE SEQUENCE [LARGE SCALE GENOMIC DNA]</scope>
    <source>
        <strain evidence="3">Z-M001</strain>
    </source>
</reference>
<protein>
    <submittedName>
        <fullName evidence="3">HDIG domain-containing protein</fullName>
    </submittedName>
</protein>
<evidence type="ECO:0000313" key="3">
    <source>
        <dbReference type="EMBL" id="QDZ41054.1"/>
    </source>
</evidence>
<name>A0A5B8NPW2_9CHRO</name>
<dbReference type="SMART" id="SM00471">
    <property type="entry name" value="HDc"/>
    <property type="match status" value="1"/>
</dbReference>
<feature type="transmembrane region" description="Helical" evidence="1">
    <location>
        <begin position="456"/>
        <end position="474"/>
    </location>
</feature>
<dbReference type="InterPro" id="IPR006674">
    <property type="entry name" value="HD_domain"/>
</dbReference>